<feature type="transmembrane region" description="Helical" evidence="3">
    <location>
        <begin position="34"/>
        <end position="54"/>
    </location>
</feature>
<protein>
    <submittedName>
        <fullName evidence="6">TonB-dependent receptor plug domain-containing protein</fullName>
    </submittedName>
</protein>
<feature type="transmembrane region" description="Helical" evidence="3">
    <location>
        <begin position="260"/>
        <end position="277"/>
    </location>
</feature>
<keyword evidence="6" id="KW-0675">Receptor</keyword>
<proteinExistence type="inferred from homology"/>
<keyword evidence="1" id="KW-1134">Transmembrane beta strand</keyword>
<feature type="transmembrane region" description="Helical" evidence="3">
    <location>
        <begin position="84"/>
        <end position="105"/>
    </location>
</feature>
<dbReference type="PANTHER" id="PTHR34978:SF3">
    <property type="entry name" value="SLR0241 PROTEIN"/>
    <property type="match status" value="1"/>
</dbReference>
<dbReference type="PROSITE" id="PS52016">
    <property type="entry name" value="TONB_DEPENDENT_REC_3"/>
    <property type="match status" value="1"/>
</dbReference>
<feature type="domain" description="TonB-dependent receptor plug" evidence="5">
    <location>
        <begin position="442"/>
        <end position="502"/>
    </location>
</feature>
<evidence type="ECO:0000259" key="5">
    <source>
        <dbReference type="Pfam" id="PF07715"/>
    </source>
</evidence>
<gene>
    <name evidence="6" type="ORF">P0Y53_11055</name>
</gene>
<feature type="domain" description="Peptidase M56" evidence="4">
    <location>
        <begin position="135"/>
        <end position="250"/>
    </location>
</feature>
<comment type="subcellular location">
    <subcellularLocation>
        <location evidence="1">Cell outer membrane</location>
        <topology evidence="1">Multi-pass membrane protein</topology>
    </subcellularLocation>
</comment>
<dbReference type="PANTHER" id="PTHR34978">
    <property type="entry name" value="POSSIBLE SENSOR-TRANSDUCER PROTEIN BLAR"/>
    <property type="match status" value="1"/>
</dbReference>
<evidence type="ECO:0000259" key="4">
    <source>
        <dbReference type="Pfam" id="PF05569"/>
    </source>
</evidence>
<dbReference type="CDD" id="cd07341">
    <property type="entry name" value="M56_BlaR1_MecR1_like"/>
    <property type="match status" value="1"/>
</dbReference>
<dbReference type="SUPFAM" id="SSF56935">
    <property type="entry name" value="Porins"/>
    <property type="match status" value="1"/>
</dbReference>
<evidence type="ECO:0000256" key="3">
    <source>
        <dbReference type="SAM" id="Phobius"/>
    </source>
</evidence>
<dbReference type="InterPro" id="IPR052173">
    <property type="entry name" value="Beta-lactam_resp_regulator"/>
</dbReference>
<evidence type="ECO:0000256" key="2">
    <source>
        <dbReference type="SAM" id="MobiDB-lite"/>
    </source>
</evidence>
<keyword evidence="1" id="KW-0813">Transport</keyword>
<feature type="transmembrane region" description="Helical" evidence="3">
    <location>
        <begin position="219"/>
        <end position="239"/>
    </location>
</feature>
<dbReference type="EMBL" id="CP119311">
    <property type="protein sequence ID" value="WEK38038.1"/>
    <property type="molecule type" value="Genomic_DNA"/>
</dbReference>
<feature type="region of interest" description="Disordered" evidence="2">
    <location>
        <begin position="374"/>
        <end position="393"/>
    </location>
</feature>
<dbReference type="InterPro" id="IPR037066">
    <property type="entry name" value="Plug_dom_sf"/>
</dbReference>
<dbReference type="InterPro" id="IPR012910">
    <property type="entry name" value="Plug_dom"/>
</dbReference>
<keyword evidence="1 3" id="KW-0472">Membrane</keyword>
<keyword evidence="1" id="KW-0998">Cell outer membrane</keyword>
<dbReference type="InterPro" id="IPR008756">
    <property type="entry name" value="Peptidase_M56"/>
</dbReference>
<dbReference type="Pfam" id="PF07715">
    <property type="entry name" value="Plug"/>
    <property type="match status" value="1"/>
</dbReference>
<dbReference type="GO" id="GO:0009279">
    <property type="term" value="C:cell outer membrane"/>
    <property type="evidence" value="ECO:0007669"/>
    <property type="project" value="UniProtKB-SubCell"/>
</dbReference>
<comment type="similarity">
    <text evidence="1">Belongs to the TonB-dependent receptor family.</text>
</comment>
<accession>A0AAJ5WZ14</accession>
<evidence type="ECO:0000313" key="6">
    <source>
        <dbReference type="EMBL" id="WEK38038.1"/>
    </source>
</evidence>
<sequence length="593" mass="65775">MEYILKLSISLAVVFAFYWLLLRRLTFYNWNRWYLVAYSAAAFLIPFIDLSSLLQPQKLQALPLQYVPAFYFPGTAPKASSVNWAWLVGGLALAGSLFLLLRLLLQYQALRRIRSRAVLLMEDGVRLYHVPENISPFSFGNAIFVNQELHSEAELKEIIHHEFIHVKQKHSRDILWGELLCIINWYNPFAWLIRQAIRQNLEFIADHQVLQSGIDRKQYQYLLLKVTGLSAYSIANNFSFSSLKKRIAMMNKAKTARVQLIRFLFLLPVLAVVLLAFRTAVQEVKVKEVLGWESGAPVADTIPTVKLYQDSEGVVTVITDTAVFYGEMPAEIKTTRISNQKVTITLKNGKTEVYNLNSKADRERLEKKYGPWVIPTPPAPPTPGAPLPPPPPPPVEPATMAEATEIILEAPVMVRVDTVSPPIIVTGKPAPAKGSIKEVTVTGHASPVIIRGVKDGAQPLYILDGRPIKSLEGINPDTIATVDVLKDKSATAIYGEKAKNGVVLVTTKKAAGTADIHIQTKPTPQAGPVQLSDDLCRFGGLLIINDKKFDCSKGKSPDIRPEQIESINIYKDSVAVAKYGPEGAKGVISIKLK</sequence>
<feature type="transmembrane region" description="Helical" evidence="3">
    <location>
        <begin position="6"/>
        <end position="22"/>
    </location>
</feature>
<name>A0AAJ5WZ14_9BACT</name>
<dbReference type="Pfam" id="PF05569">
    <property type="entry name" value="Peptidase_M56"/>
    <property type="match status" value="1"/>
</dbReference>
<dbReference type="InterPro" id="IPR039426">
    <property type="entry name" value="TonB-dep_rcpt-like"/>
</dbReference>
<evidence type="ECO:0000256" key="1">
    <source>
        <dbReference type="PROSITE-ProRule" id="PRU01360"/>
    </source>
</evidence>
<dbReference type="Gene3D" id="2.170.130.10">
    <property type="entry name" value="TonB-dependent receptor, plug domain"/>
    <property type="match status" value="1"/>
</dbReference>
<feature type="transmembrane region" description="Helical" evidence="3">
    <location>
        <begin position="174"/>
        <end position="193"/>
    </location>
</feature>
<keyword evidence="1 3" id="KW-0812">Transmembrane</keyword>
<dbReference type="AlphaFoldDB" id="A0AAJ5WZ14"/>
<evidence type="ECO:0000313" key="7">
    <source>
        <dbReference type="Proteomes" id="UP001220610"/>
    </source>
</evidence>
<organism evidence="6 7">
    <name type="scientific">Candidatus Pseudobacter hemicellulosilyticus</name>
    <dbReference type="NCBI Taxonomy" id="3121375"/>
    <lineage>
        <taxon>Bacteria</taxon>
        <taxon>Pseudomonadati</taxon>
        <taxon>Bacteroidota</taxon>
        <taxon>Chitinophagia</taxon>
        <taxon>Chitinophagales</taxon>
        <taxon>Chitinophagaceae</taxon>
        <taxon>Pseudobacter</taxon>
    </lineage>
</organism>
<reference evidence="6" key="1">
    <citation type="submission" date="2023-03" db="EMBL/GenBank/DDBJ databases">
        <title>Andean soil-derived lignocellulolytic bacterial consortium as a source of novel taxa and putative plastic-active enzymes.</title>
        <authorList>
            <person name="Diaz-Garcia L."/>
            <person name="Chuvochina M."/>
            <person name="Feuerriegel G."/>
            <person name="Bunk B."/>
            <person name="Sproer C."/>
            <person name="Streit W.R."/>
            <person name="Rodriguez L.M."/>
            <person name="Overmann J."/>
            <person name="Jimenez D.J."/>
        </authorList>
    </citation>
    <scope>NUCLEOTIDE SEQUENCE</scope>
    <source>
        <strain evidence="6">MAG 7</strain>
    </source>
</reference>
<dbReference type="Proteomes" id="UP001220610">
    <property type="component" value="Chromosome"/>
</dbReference>
<keyword evidence="3" id="KW-1133">Transmembrane helix</keyword>